<name>A0A1R3WXZ7_9RHOB</name>
<organism evidence="1 2">
    <name type="scientific">Yoonia rosea</name>
    <dbReference type="NCBI Taxonomy" id="287098"/>
    <lineage>
        <taxon>Bacteria</taxon>
        <taxon>Pseudomonadati</taxon>
        <taxon>Pseudomonadota</taxon>
        <taxon>Alphaproteobacteria</taxon>
        <taxon>Rhodobacterales</taxon>
        <taxon>Paracoccaceae</taxon>
        <taxon>Yoonia</taxon>
    </lineage>
</organism>
<reference evidence="2" key="1">
    <citation type="submission" date="2017-01" db="EMBL/GenBank/DDBJ databases">
        <authorList>
            <person name="Varghese N."/>
            <person name="Submissions S."/>
        </authorList>
    </citation>
    <scope>NUCLEOTIDE SEQUENCE [LARGE SCALE GENOMIC DNA]</scope>
    <source>
        <strain evidence="2">DSM 29591</strain>
    </source>
</reference>
<sequence length="127" mass="13992">MNVLPRSSRNTEVSLSQVLQQTGTCLTQLSEKILDLEHTIWGVPTSLGEHVTHANALQALDFMKQATDDLAGLLERLGNAVPPAFAISESDVITPMKLEILRQVISTNANDLNAVENHMEKQEVELF</sequence>
<evidence type="ECO:0000313" key="2">
    <source>
        <dbReference type="Proteomes" id="UP000186997"/>
    </source>
</evidence>
<keyword evidence="2" id="KW-1185">Reference proteome</keyword>
<accession>A0A1R3WXZ7</accession>
<dbReference type="STRING" id="287098.SAMN05421665_1439"/>
<evidence type="ECO:0000313" key="1">
    <source>
        <dbReference type="EMBL" id="SIT82345.1"/>
    </source>
</evidence>
<dbReference type="Proteomes" id="UP000186997">
    <property type="component" value="Unassembled WGS sequence"/>
</dbReference>
<protein>
    <submittedName>
        <fullName evidence="1">Uncharacterized protein</fullName>
    </submittedName>
</protein>
<dbReference type="AlphaFoldDB" id="A0A1R3WXZ7"/>
<dbReference type="EMBL" id="FTPR01000001">
    <property type="protein sequence ID" value="SIT82345.1"/>
    <property type="molecule type" value="Genomic_DNA"/>
</dbReference>
<gene>
    <name evidence="1" type="ORF">SAMN05421665_1439</name>
</gene>
<proteinExistence type="predicted"/>